<keyword evidence="3" id="KW-1003">Cell membrane</keyword>
<dbReference type="EMBL" id="JAGFMF010012212">
    <property type="protein sequence ID" value="KAG8505881.1"/>
    <property type="molecule type" value="Genomic_DNA"/>
</dbReference>
<feature type="transmembrane region" description="Helical" evidence="13">
    <location>
        <begin position="800"/>
        <end position="824"/>
    </location>
</feature>
<evidence type="ECO:0000256" key="2">
    <source>
        <dbReference type="ARBA" id="ARBA00004651"/>
    </source>
</evidence>
<keyword evidence="5 12" id="KW-0812">Transmembrane</keyword>
<evidence type="ECO:0000256" key="9">
    <source>
        <dbReference type="ARBA" id="ARBA00023136"/>
    </source>
</evidence>
<evidence type="ECO:0000259" key="14">
    <source>
        <dbReference type="PROSITE" id="PS50262"/>
    </source>
</evidence>
<feature type="transmembrane region" description="Helical" evidence="13">
    <location>
        <begin position="539"/>
        <end position="558"/>
    </location>
</feature>
<evidence type="ECO:0000313" key="15">
    <source>
        <dbReference type="EMBL" id="KAG8505881.1"/>
    </source>
</evidence>
<feature type="transmembrane region" description="Helical" evidence="13">
    <location>
        <begin position="844"/>
        <end position="864"/>
    </location>
</feature>
<dbReference type="PRINTS" id="PR00245">
    <property type="entry name" value="OLFACTORYR"/>
</dbReference>
<evidence type="ECO:0000256" key="1">
    <source>
        <dbReference type="ARBA" id="ARBA00003929"/>
    </source>
</evidence>
<feature type="non-terminal residue" evidence="15">
    <location>
        <position position="899"/>
    </location>
</feature>
<dbReference type="AlphaFoldDB" id="A0A8J6DF01"/>
<organism evidence="15 16">
    <name type="scientific">Galemys pyrenaicus</name>
    <name type="common">Iberian desman</name>
    <name type="synonym">Pyrenean desman</name>
    <dbReference type="NCBI Taxonomy" id="202257"/>
    <lineage>
        <taxon>Eukaryota</taxon>
        <taxon>Metazoa</taxon>
        <taxon>Chordata</taxon>
        <taxon>Craniata</taxon>
        <taxon>Vertebrata</taxon>
        <taxon>Euteleostomi</taxon>
        <taxon>Mammalia</taxon>
        <taxon>Eutheria</taxon>
        <taxon>Laurasiatheria</taxon>
        <taxon>Eulipotyphla</taxon>
        <taxon>Talpidae</taxon>
        <taxon>Galemys</taxon>
    </lineage>
</organism>
<keyword evidence="9 13" id="KW-0472">Membrane</keyword>
<feature type="transmembrane region" description="Helical" evidence="13">
    <location>
        <begin position="701"/>
        <end position="723"/>
    </location>
</feature>
<feature type="domain" description="G-protein coupled receptors family 1 profile" evidence="14">
    <location>
        <begin position="338"/>
        <end position="587"/>
    </location>
</feature>
<name>A0A8J6DF01_GALPY</name>
<evidence type="ECO:0000256" key="4">
    <source>
        <dbReference type="ARBA" id="ARBA00022606"/>
    </source>
</evidence>
<protein>
    <submittedName>
        <fullName evidence="15">Olfactory receptor 9K2</fullName>
    </submittedName>
</protein>
<evidence type="ECO:0000256" key="11">
    <source>
        <dbReference type="ARBA" id="ARBA00023224"/>
    </source>
</evidence>
<feature type="transmembrane region" description="Helical" evidence="13">
    <location>
        <begin position="743"/>
        <end position="761"/>
    </location>
</feature>
<comment type="function">
    <text evidence="1">Putative odorant or sperm cell receptor.</text>
</comment>
<reference evidence="15" key="1">
    <citation type="journal article" date="2021" name="Evol. Appl.">
        <title>The genome of the Pyrenean desman and the effects of bottlenecks and inbreeding on the genomic landscape of an endangered species.</title>
        <authorList>
            <person name="Escoda L."/>
            <person name="Castresana J."/>
        </authorList>
    </citation>
    <scope>NUCLEOTIDE SEQUENCE</scope>
    <source>
        <strain evidence="15">IBE-C5619</strain>
    </source>
</reference>
<keyword evidence="8 12" id="KW-0297">G-protein coupled receptor</keyword>
<feature type="transmembrane region" description="Helical" evidence="13">
    <location>
        <begin position="628"/>
        <end position="652"/>
    </location>
</feature>
<evidence type="ECO:0000256" key="5">
    <source>
        <dbReference type="ARBA" id="ARBA00022692"/>
    </source>
</evidence>
<sequence>VVAMGDKGAGNHSDVTDFILVGFRVHPEFHILFFLLFLMIYAMVLLGNISMMVITVTDSQLNTPMYFFLGNLSFIDFFYSTVIAPKAMVIFLSEKKTITFAGCIAQCFLFAFFIVTEGFVLAAMAYDRFIAICSPLLYNVHMSRRFCTHLVVGSYFCGWVSSVLQVSVTFSVSFCASRVIDHFYCDSYQIEKISCSNLFVNKIVSLTLAAIIILPTVVVIIVSYMYIVSTVLRMPSSEGRKKAFSTCGSHLGVVSVLYGTVSFVYLIPPNNPELRKVASVFYILITPIYTYISAMKSEFNGTYSDVTEFILLGFRTSPKLQILLFLVFLLIYMAIVVGNISMIIVIKMDSRLHTPMYFFLRNLSYLDLCYSTVIAPKTLANFLSEEKKISYSGCATQFFFFALFVTTEGFLLAVMAYDRFSAICSPLLYPVHMSQKVCVRLVTGSYICGSINSMVQTGFTFSLRFCGENRLEHFFCDVPALIKISCVDTFVNEIVLFILSALIIISTTTVILVSYAYILSTVLKIPSTSGRSKTFSTCGSHIAVVSLFYGTVFFMYAQPGAIASSEQDKIVAVFYTLVIPMLNPLIYSLRNKDVKDALSAMKSKLNKNYSEVTEFILLGFKTSSETQILLFLLFLLIYMVIVVGNISMLIVIKIDSRLHTPMYFFLRNLSCLDICYSTVIAPKTLANFLSKEKKISYNGCATQFFFFALFVGTEGFLLAVMAYDRFSAICSPFLYTVRMSQPACARLVIGSYICGCINSMIQTGFTFSLRFCGENRLDHFFCDVPALIKISCVDTFVNEIVLFILSALIIISTTTVILVSYAYILSTVLKIPSTSGRSKTFSTCSSHITVVSLFYGTVFFMYAQPGAISSPEKSKVIAVFYTLIIPMLNPLIYSLRNRE</sequence>
<evidence type="ECO:0000256" key="3">
    <source>
        <dbReference type="ARBA" id="ARBA00022475"/>
    </source>
</evidence>
<dbReference type="Gene3D" id="1.20.1070.10">
    <property type="entry name" value="Rhodopsin 7-helix transmembrane proteins"/>
    <property type="match status" value="3"/>
</dbReference>
<keyword evidence="11 12" id="KW-0807">Transducer</keyword>
<dbReference type="CDD" id="cd15419">
    <property type="entry name" value="7tmA_OR9K2-like"/>
    <property type="match status" value="2"/>
</dbReference>
<dbReference type="PRINTS" id="PR00237">
    <property type="entry name" value="GPCRRHODOPSN"/>
</dbReference>
<keyword evidence="4" id="KW-0716">Sensory transduction</keyword>
<feature type="transmembrane region" description="Helical" evidence="13">
    <location>
        <begin position="203"/>
        <end position="227"/>
    </location>
</feature>
<evidence type="ECO:0000313" key="16">
    <source>
        <dbReference type="Proteomes" id="UP000700334"/>
    </source>
</evidence>
<dbReference type="OrthoDB" id="6076970at2759"/>
<evidence type="ECO:0000256" key="7">
    <source>
        <dbReference type="ARBA" id="ARBA00022989"/>
    </source>
</evidence>
<feature type="transmembrane region" description="Helical" evidence="13">
    <location>
        <begin position="494"/>
        <end position="519"/>
    </location>
</feature>
<feature type="domain" description="G-protein coupled receptors family 1 profile" evidence="14">
    <location>
        <begin position="644"/>
        <end position="893"/>
    </location>
</feature>
<dbReference type="InterPro" id="IPR000725">
    <property type="entry name" value="Olfact_rcpt"/>
</dbReference>
<feature type="transmembrane region" description="Helical" evidence="13">
    <location>
        <begin position="98"/>
        <end position="126"/>
    </location>
</feature>
<feature type="transmembrane region" description="Helical" evidence="13">
    <location>
        <begin position="31"/>
        <end position="54"/>
    </location>
</feature>
<keyword evidence="16" id="KW-1185">Reference proteome</keyword>
<evidence type="ECO:0000256" key="6">
    <source>
        <dbReference type="ARBA" id="ARBA00022725"/>
    </source>
</evidence>
<proteinExistence type="inferred from homology"/>
<dbReference type="SUPFAM" id="SSF81321">
    <property type="entry name" value="Family A G protein-coupled receptor-like"/>
    <property type="match status" value="3"/>
</dbReference>
<dbReference type="Proteomes" id="UP000700334">
    <property type="component" value="Unassembled WGS sequence"/>
</dbReference>
<comment type="caution">
    <text evidence="15">The sequence shown here is derived from an EMBL/GenBank/DDBJ whole genome shotgun (WGS) entry which is preliminary data.</text>
</comment>
<evidence type="ECO:0000256" key="12">
    <source>
        <dbReference type="RuleBase" id="RU000688"/>
    </source>
</evidence>
<feature type="transmembrane region" description="Helical" evidence="13">
    <location>
        <begin position="322"/>
        <end position="346"/>
    </location>
</feature>
<feature type="transmembrane region" description="Helical" evidence="13">
    <location>
        <begin position="66"/>
        <end position="92"/>
    </location>
</feature>
<feature type="domain" description="G-protein coupled receptors family 1 profile" evidence="14">
    <location>
        <begin position="47"/>
        <end position="304"/>
    </location>
</feature>
<comment type="similarity">
    <text evidence="12">Belongs to the G-protein coupled receptor 1 family.</text>
</comment>
<keyword evidence="6" id="KW-0552">Olfaction</keyword>
<dbReference type="GO" id="GO:0004984">
    <property type="term" value="F:olfactory receptor activity"/>
    <property type="evidence" value="ECO:0007669"/>
    <property type="project" value="InterPro"/>
</dbReference>
<dbReference type="PANTHER" id="PTHR48018">
    <property type="entry name" value="OLFACTORY RECEPTOR"/>
    <property type="match status" value="1"/>
</dbReference>
<dbReference type="InterPro" id="IPR000276">
    <property type="entry name" value="GPCR_Rhodpsn"/>
</dbReference>
<feature type="non-terminal residue" evidence="15">
    <location>
        <position position="1"/>
    </location>
</feature>
<evidence type="ECO:0000256" key="10">
    <source>
        <dbReference type="ARBA" id="ARBA00023170"/>
    </source>
</evidence>
<comment type="subcellular location">
    <subcellularLocation>
        <location evidence="2">Cell membrane</location>
        <topology evidence="2">Multi-pass membrane protein</topology>
    </subcellularLocation>
</comment>
<gene>
    <name evidence="15" type="ORF">J0S82_002977</name>
</gene>
<accession>A0A8J6DF01</accession>
<feature type="transmembrane region" description="Helical" evidence="13">
    <location>
        <begin position="570"/>
        <end position="589"/>
    </location>
</feature>
<evidence type="ECO:0000256" key="13">
    <source>
        <dbReference type="SAM" id="Phobius"/>
    </source>
</evidence>
<feature type="transmembrane region" description="Helical" evidence="13">
    <location>
        <begin position="876"/>
        <end position="895"/>
    </location>
</feature>
<feature type="transmembrane region" description="Helical" evidence="13">
    <location>
        <begin position="146"/>
        <end position="164"/>
    </location>
</feature>
<feature type="transmembrane region" description="Helical" evidence="13">
    <location>
        <begin position="398"/>
        <end position="417"/>
    </location>
</feature>
<keyword evidence="10 12" id="KW-0675">Receptor</keyword>
<evidence type="ECO:0000256" key="8">
    <source>
        <dbReference type="ARBA" id="ARBA00023040"/>
    </source>
</evidence>
<feature type="transmembrane region" description="Helical" evidence="13">
    <location>
        <begin position="248"/>
        <end position="268"/>
    </location>
</feature>
<keyword evidence="7 13" id="KW-1133">Transmembrane helix</keyword>
<feature type="transmembrane region" description="Helical" evidence="13">
    <location>
        <begin position="274"/>
        <end position="292"/>
    </location>
</feature>
<dbReference type="FunFam" id="1.20.1070.10:FF:000004">
    <property type="entry name" value="Olfactory receptor"/>
    <property type="match status" value="1"/>
</dbReference>
<dbReference type="GO" id="GO:0005886">
    <property type="term" value="C:plasma membrane"/>
    <property type="evidence" value="ECO:0007669"/>
    <property type="project" value="UniProtKB-SubCell"/>
</dbReference>
<dbReference type="GO" id="GO:0004930">
    <property type="term" value="F:G protein-coupled receptor activity"/>
    <property type="evidence" value="ECO:0007669"/>
    <property type="project" value="UniProtKB-KW"/>
</dbReference>
<dbReference type="FunFam" id="1.20.1070.10:FF:000003">
    <property type="entry name" value="Olfactory receptor"/>
    <property type="match status" value="2"/>
</dbReference>
<dbReference type="PROSITE" id="PS00237">
    <property type="entry name" value="G_PROTEIN_RECEP_F1_1"/>
    <property type="match status" value="3"/>
</dbReference>
<dbReference type="PROSITE" id="PS50262">
    <property type="entry name" value="G_PROTEIN_RECEP_F1_2"/>
    <property type="match status" value="3"/>
</dbReference>
<dbReference type="Pfam" id="PF13853">
    <property type="entry name" value="7tm_4"/>
    <property type="match status" value="3"/>
</dbReference>
<dbReference type="InterPro" id="IPR017452">
    <property type="entry name" value="GPCR_Rhodpsn_7TM"/>
</dbReference>